<comment type="similarity">
    <text evidence="2">Belongs to the sideroflexin family.</text>
</comment>
<keyword evidence="6" id="KW-1133">Transmembrane helix</keyword>
<dbReference type="Pfam" id="PF03820">
    <property type="entry name" value="SFXNs"/>
    <property type="match status" value="1"/>
</dbReference>
<accession>A0A8E0S2S8</accession>
<dbReference type="PANTHER" id="PTHR11153:SF8">
    <property type="entry name" value="SIDEROFLEXIN-1"/>
    <property type="match status" value="1"/>
</dbReference>
<evidence type="ECO:0000256" key="6">
    <source>
        <dbReference type="ARBA" id="ARBA00022989"/>
    </source>
</evidence>
<dbReference type="AlphaFoldDB" id="A0A8E0S2S8"/>
<evidence type="ECO:0000256" key="5">
    <source>
        <dbReference type="ARBA" id="ARBA00022970"/>
    </source>
</evidence>
<evidence type="ECO:0000256" key="4">
    <source>
        <dbReference type="ARBA" id="ARBA00022692"/>
    </source>
</evidence>
<reference evidence="9" key="1">
    <citation type="submission" date="2019-05" db="EMBL/GenBank/DDBJ databases">
        <title>Annotation for the trematode Fasciolopsis buski.</title>
        <authorList>
            <person name="Choi Y.-J."/>
        </authorList>
    </citation>
    <scope>NUCLEOTIDE SEQUENCE</scope>
    <source>
        <strain evidence="9">HT</strain>
        <tissue evidence="9">Whole worm</tissue>
    </source>
</reference>
<feature type="non-terminal residue" evidence="9">
    <location>
        <position position="83"/>
    </location>
</feature>
<keyword evidence="5" id="KW-0029">Amino-acid transport</keyword>
<evidence type="ECO:0000256" key="2">
    <source>
        <dbReference type="ARBA" id="ARBA00005974"/>
    </source>
</evidence>
<comment type="caution">
    <text evidence="9">The sequence shown here is derived from an EMBL/GenBank/DDBJ whole genome shotgun (WGS) entry which is preliminary data.</text>
</comment>
<name>A0A8E0S2S8_9TREM</name>
<evidence type="ECO:0000313" key="9">
    <source>
        <dbReference type="EMBL" id="KAA0200190.1"/>
    </source>
</evidence>
<keyword evidence="3" id="KW-0813">Transport</keyword>
<dbReference type="GO" id="GO:0005743">
    <property type="term" value="C:mitochondrial inner membrane"/>
    <property type="evidence" value="ECO:0007669"/>
    <property type="project" value="TreeGrafter"/>
</dbReference>
<dbReference type="GO" id="GO:0015075">
    <property type="term" value="F:monoatomic ion transmembrane transporter activity"/>
    <property type="evidence" value="ECO:0007669"/>
    <property type="project" value="InterPro"/>
</dbReference>
<sequence>VIPPIVIDALEKRGVLARSRWIGPTVQVSICGLCLTFMTPLCCALFPQISSIAFDKLESPVQDQIREKLGANVPARVYYNKGL</sequence>
<evidence type="ECO:0000256" key="1">
    <source>
        <dbReference type="ARBA" id="ARBA00004225"/>
    </source>
</evidence>
<dbReference type="PANTHER" id="PTHR11153">
    <property type="entry name" value="SIDEROFLEXIN"/>
    <property type="match status" value="1"/>
</dbReference>
<keyword evidence="7" id="KW-0496">Mitochondrion</keyword>
<evidence type="ECO:0000256" key="8">
    <source>
        <dbReference type="ARBA" id="ARBA00023136"/>
    </source>
</evidence>
<dbReference type="Proteomes" id="UP000728185">
    <property type="component" value="Unassembled WGS sequence"/>
</dbReference>
<gene>
    <name evidence="9" type="ORF">FBUS_06647</name>
</gene>
<dbReference type="EMBL" id="LUCM01000692">
    <property type="protein sequence ID" value="KAA0200190.1"/>
    <property type="molecule type" value="Genomic_DNA"/>
</dbReference>
<comment type="subcellular location">
    <subcellularLocation>
        <location evidence="1">Mitochondrion membrane</location>
        <topology evidence="1">Multi-pass membrane protein</topology>
    </subcellularLocation>
</comment>
<proteinExistence type="inferred from homology"/>
<dbReference type="OrthoDB" id="6608471at2759"/>
<evidence type="ECO:0000256" key="7">
    <source>
        <dbReference type="ARBA" id="ARBA00023128"/>
    </source>
</evidence>
<protein>
    <submittedName>
        <fullName evidence="9">Sideroflexin</fullName>
    </submittedName>
</protein>
<evidence type="ECO:0000256" key="3">
    <source>
        <dbReference type="ARBA" id="ARBA00022448"/>
    </source>
</evidence>
<organism evidence="9 10">
    <name type="scientific">Fasciolopsis buskii</name>
    <dbReference type="NCBI Taxonomy" id="27845"/>
    <lineage>
        <taxon>Eukaryota</taxon>
        <taxon>Metazoa</taxon>
        <taxon>Spiralia</taxon>
        <taxon>Lophotrochozoa</taxon>
        <taxon>Platyhelminthes</taxon>
        <taxon>Trematoda</taxon>
        <taxon>Digenea</taxon>
        <taxon>Plagiorchiida</taxon>
        <taxon>Echinostomata</taxon>
        <taxon>Echinostomatoidea</taxon>
        <taxon>Fasciolidae</taxon>
        <taxon>Fasciolopsis</taxon>
    </lineage>
</organism>
<dbReference type="InterPro" id="IPR004686">
    <property type="entry name" value="Mtc"/>
</dbReference>
<keyword evidence="8" id="KW-0472">Membrane</keyword>
<evidence type="ECO:0000313" key="10">
    <source>
        <dbReference type="Proteomes" id="UP000728185"/>
    </source>
</evidence>
<dbReference type="GO" id="GO:0140300">
    <property type="term" value="P:serine import into mitochondrion"/>
    <property type="evidence" value="ECO:0007669"/>
    <property type="project" value="TreeGrafter"/>
</dbReference>
<keyword evidence="4" id="KW-0812">Transmembrane</keyword>
<keyword evidence="10" id="KW-1185">Reference proteome</keyword>